<evidence type="ECO:0000256" key="4">
    <source>
        <dbReference type="ARBA" id="ARBA00022448"/>
    </source>
</evidence>
<evidence type="ECO:0000256" key="1">
    <source>
        <dbReference type="ARBA" id="ARBA00004395"/>
    </source>
</evidence>
<dbReference type="GO" id="GO:0015031">
    <property type="term" value="P:protein transport"/>
    <property type="evidence" value="ECO:0007669"/>
    <property type="project" value="UniProtKB-KW"/>
</dbReference>
<protein>
    <recommendedName>
        <fullName evidence="3">Conserved oligomeric Golgi complex subunit 2</fullName>
    </recommendedName>
    <alternativeName>
        <fullName evidence="8">Component of oligomeric Golgi complex 2</fullName>
    </alternativeName>
</protein>
<proteinExistence type="inferred from homology"/>
<reference evidence="10 11" key="1">
    <citation type="journal article" date="2016" name="Proc. Natl. Acad. Sci. U.S.A.">
        <title>Comparative genomics of biotechnologically important yeasts.</title>
        <authorList>
            <person name="Riley R."/>
            <person name="Haridas S."/>
            <person name="Wolfe K.H."/>
            <person name="Lopes M.R."/>
            <person name="Hittinger C.T."/>
            <person name="Goeker M."/>
            <person name="Salamov A.A."/>
            <person name="Wisecaver J.H."/>
            <person name="Long T.M."/>
            <person name="Calvey C.H."/>
            <person name="Aerts A.L."/>
            <person name="Barry K.W."/>
            <person name="Choi C."/>
            <person name="Clum A."/>
            <person name="Coughlan A.Y."/>
            <person name="Deshpande S."/>
            <person name="Douglass A.P."/>
            <person name="Hanson S.J."/>
            <person name="Klenk H.-P."/>
            <person name="LaButti K.M."/>
            <person name="Lapidus A."/>
            <person name="Lindquist E.A."/>
            <person name="Lipzen A.M."/>
            <person name="Meier-Kolthoff J.P."/>
            <person name="Ohm R.A."/>
            <person name="Otillar R.P."/>
            <person name="Pangilinan J.L."/>
            <person name="Peng Y."/>
            <person name="Rokas A."/>
            <person name="Rosa C.A."/>
            <person name="Scheuner C."/>
            <person name="Sibirny A.A."/>
            <person name="Slot J.C."/>
            <person name="Stielow J.B."/>
            <person name="Sun H."/>
            <person name="Kurtzman C.P."/>
            <person name="Blackwell M."/>
            <person name="Grigoriev I.V."/>
            <person name="Jeffries T.W."/>
        </authorList>
    </citation>
    <scope>NUCLEOTIDE SEQUENCE [LARGE SCALE GENOMIC DNA]</scope>
    <source>
        <strain evidence="11">ATCC 18201 / CBS 1600 / BCRC 20928 / JCM 3617 / NBRC 0987 / NRRL Y-1542</strain>
    </source>
</reference>
<evidence type="ECO:0000256" key="7">
    <source>
        <dbReference type="ARBA" id="ARBA00023136"/>
    </source>
</evidence>
<comment type="similarity">
    <text evidence="2">Belongs to the COG2 family.</text>
</comment>
<evidence type="ECO:0000256" key="2">
    <source>
        <dbReference type="ARBA" id="ARBA00007603"/>
    </source>
</evidence>
<accession>A0A1E4RWB6</accession>
<dbReference type="Proteomes" id="UP000094389">
    <property type="component" value="Unassembled WGS sequence"/>
</dbReference>
<dbReference type="GeneID" id="30990125"/>
<dbReference type="InterPro" id="IPR024602">
    <property type="entry name" value="COG_su2_N"/>
</dbReference>
<evidence type="ECO:0000313" key="11">
    <source>
        <dbReference type="Proteomes" id="UP000094389"/>
    </source>
</evidence>
<keyword evidence="11" id="KW-1185">Reference proteome</keyword>
<evidence type="ECO:0000256" key="5">
    <source>
        <dbReference type="ARBA" id="ARBA00022927"/>
    </source>
</evidence>
<dbReference type="Pfam" id="PF06148">
    <property type="entry name" value="COG2_N"/>
    <property type="match status" value="1"/>
</dbReference>
<dbReference type="GO" id="GO:0017119">
    <property type="term" value="C:Golgi transport complex"/>
    <property type="evidence" value="ECO:0007669"/>
    <property type="project" value="TreeGrafter"/>
</dbReference>
<dbReference type="GO" id="GO:0006891">
    <property type="term" value="P:intra-Golgi vesicle-mediated transport"/>
    <property type="evidence" value="ECO:0007669"/>
    <property type="project" value="TreeGrafter"/>
</dbReference>
<dbReference type="PANTHER" id="PTHR12961">
    <property type="entry name" value="CONSERVED OLIGOMERIC GOLGI COMPLEX COMPONENT 2"/>
    <property type="match status" value="1"/>
</dbReference>
<comment type="subcellular location">
    <subcellularLocation>
        <location evidence="1">Golgi apparatus membrane</location>
        <topology evidence="1">Peripheral membrane protein</topology>
    </subcellularLocation>
</comment>
<dbReference type="EMBL" id="KV453940">
    <property type="protein sequence ID" value="ODV71491.1"/>
    <property type="molecule type" value="Genomic_DNA"/>
</dbReference>
<keyword evidence="5" id="KW-0653">Protein transport</keyword>
<dbReference type="RefSeq" id="XP_020068530.1">
    <property type="nucleotide sequence ID" value="XM_020215729.1"/>
</dbReference>
<keyword evidence="7" id="KW-0472">Membrane</keyword>
<evidence type="ECO:0000256" key="8">
    <source>
        <dbReference type="ARBA" id="ARBA00031344"/>
    </source>
</evidence>
<dbReference type="STRING" id="983966.A0A1E4RWB6"/>
<dbReference type="GO" id="GO:0007030">
    <property type="term" value="P:Golgi organization"/>
    <property type="evidence" value="ECO:0007669"/>
    <property type="project" value="InterPro"/>
</dbReference>
<gene>
    <name evidence="10" type="ORF">CYBJADRAFT_169341</name>
</gene>
<dbReference type="AlphaFoldDB" id="A0A1E4RWB6"/>
<evidence type="ECO:0000313" key="10">
    <source>
        <dbReference type="EMBL" id="ODV71491.1"/>
    </source>
</evidence>
<organism evidence="10 11">
    <name type="scientific">Cyberlindnera jadinii (strain ATCC 18201 / CBS 1600 / BCRC 20928 / JCM 3617 / NBRC 0987 / NRRL Y-1542)</name>
    <name type="common">Torula yeast</name>
    <name type="synonym">Candida utilis</name>
    <dbReference type="NCBI Taxonomy" id="983966"/>
    <lineage>
        <taxon>Eukaryota</taxon>
        <taxon>Fungi</taxon>
        <taxon>Dikarya</taxon>
        <taxon>Ascomycota</taxon>
        <taxon>Saccharomycotina</taxon>
        <taxon>Saccharomycetes</taxon>
        <taxon>Phaffomycetales</taxon>
        <taxon>Phaffomycetaceae</taxon>
        <taxon>Cyberlindnera</taxon>
    </lineage>
</organism>
<feature type="domain" description="Conserved oligomeric Golgi complex subunit 2 N-terminal" evidence="9">
    <location>
        <begin position="44"/>
        <end position="106"/>
    </location>
</feature>
<dbReference type="OrthoDB" id="332281at2759"/>
<sequence length="264" mass="30960">MDLDFEDEAFPYPNRITRDTFLKDLHVDPENPTQSIANIKEIPFDVDKFLYEHYRYSQLDELQKELKALVTELDQELFDMVNNDYFDFINLGKTLDGGEELVDQLRGDVSKYKKKLVDEDAKLKISKEHVERSLSDIKKLQQLKQHAQNMLLLDNFITKFETLLNQNKETIQIEVLKQLTSLYLTIHQIVASLPQYQFVLHKMATINILRYEFKAVLNEYLRGIRSHNPSFKEVVDVLRIYSIIGDESTAVEVLKESKRDENGV</sequence>
<evidence type="ECO:0000259" key="9">
    <source>
        <dbReference type="Pfam" id="PF06148"/>
    </source>
</evidence>
<dbReference type="PANTHER" id="PTHR12961:SF0">
    <property type="entry name" value="CONSERVED OLIGOMERIC GOLGI COMPLEX SUBUNIT 2"/>
    <property type="match status" value="1"/>
</dbReference>
<keyword evidence="6" id="KW-0333">Golgi apparatus</keyword>
<evidence type="ECO:0000256" key="3">
    <source>
        <dbReference type="ARBA" id="ARBA00020977"/>
    </source>
</evidence>
<dbReference type="GO" id="GO:0000139">
    <property type="term" value="C:Golgi membrane"/>
    <property type="evidence" value="ECO:0007669"/>
    <property type="project" value="UniProtKB-SubCell"/>
</dbReference>
<dbReference type="OMA" id="ILHDQIT"/>
<keyword evidence="4" id="KW-0813">Transport</keyword>
<evidence type="ECO:0000256" key="6">
    <source>
        <dbReference type="ARBA" id="ARBA00023034"/>
    </source>
</evidence>
<dbReference type="InterPro" id="IPR009316">
    <property type="entry name" value="COG2"/>
</dbReference>
<name>A0A1E4RWB6_CYBJN</name>